<dbReference type="EMBL" id="BANX01000008">
    <property type="protein sequence ID" value="GAC67573.1"/>
    <property type="molecule type" value="Genomic_DNA"/>
</dbReference>
<evidence type="ECO:0008006" key="5">
    <source>
        <dbReference type="Google" id="ProtNLM"/>
    </source>
</evidence>
<proteinExistence type="predicted"/>
<sequence>MIAIQILLLLAALGLVWFFVTNRGNARASAGVKILFVVFVVFGIYAMLRPDDLTTVASWVGVGRGTDLVLYCLVIAFAFTTVATYLRFRELEIRYTRLARAVALAEVRQREQSAQPGQFGRPDAAPDETPTTPRPSDGPDPDA</sequence>
<protein>
    <recommendedName>
        <fullName evidence="5">DUF2304 domain-containing protein</fullName>
    </recommendedName>
</protein>
<dbReference type="RefSeq" id="WP_007618878.1">
    <property type="nucleotide sequence ID" value="NZ_BANX01000008.1"/>
</dbReference>
<dbReference type="InterPro" id="IPR019277">
    <property type="entry name" value="DUF2304"/>
</dbReference>
<dbReference type="Proteomes" id="UP000011666">
    <property type="component" value="Unassembled WGS sequence"/>
</dbReference>
<evidence type="ECO:0000313" key="4">
    <source>
        <dbReference type="Proteomes" id="UP000011666"/>
    </source>
</evidence>
<keyword evidence="2" id="KW-0472">Membrane</keyword>
<name>M0QG63_9ACTN</name>
<keyword evidence="4" id="KW-1185">Reference proteome</keyword>
<organism evidence="3 4">
    <name type="scientific">Gordonia soli NBRC 108243</name>
    <dbReference type="NCBI Taxonomy" id="1223545"/>
    <lineage>
        <taxon>Bacteria</taxon>
        <taxon>Bacillati</taxon>
        <taxon>Actinomycetota</taxon>
        <taxon>Actinomycetes</taxon>
        <taxon>Mycobacteriales</taxon>
        <taxon>Gordoniaceae</taxon>
        <taxon>Gordonia</taxon>
    </lineage>
</organism>
<feature type="compositionally biased region" description="Low complexity" evidence="1">
    <location>
        <begin position="121"/>
        <end position="131"/>
    </location>
</feature>
<evidence type="ECO:0000256" key="1">
    <source>
        <dbReference type="SAM" id="MobiDB-lite"/>
    </source>
</evidence>
<dbReference type="eggNOG" id="COG2456">
    <property type="taxonomic scope" value="Bacteria"/>
</dbReference>
<keyword evidence="2" id="KW-0812">Transmembrane</keyword>
<feature type="transmembrane region" description="Helical" evidence="2">
    <location>
        <begin position="68"/>
        <end position="88"/>
    </location>
</feature>
<keyword evidence="2" id="KW-1133">Transmembrane helix</keyword>
<dbReference type="Pfam" id="PF10066">
    <property type="entry name" value="DUF2304"/>
    <property type="match status" value="1"/>
</dbReference>
<accession>M0QG63</accession>
<evidence type="ECO:0000256" key="2">
    <source>
        <dbReference type="SAM" id="Phobius"/>
    </source>
</evidence>
<feature type="transmembrane region" description="Helical" evidence="2">
    <location>
        <begin position="30"/>
        <end position="48"/>
    </location>
</feature>
<feature type="transmembrane region" description="Helical" evidence="2">
    <location>
        <begin position="6"/>
        <end position="23"/>
    </location>
</feature>
<dbReference type="STRING" id="1223545.GS4_08_01580"/>
<evidence type="ECO:0000313" key="3">
    <source>
        <dbReference type="EMBL" id="GAC67573.1"/>
    </source>
</evidence>
<feature type="region of interest" description="Disordered" evidence="1">
    <location>
        <begin position="108"/>
        <end position="143"/>
    </location>
</feature>
<feature type="compositionally biased region" description="Pro residues" evidence="1">
    <location>
        <begin position="132"/>
        <end position="143"/>
    </location>
</feature>
<gene>
    <name evidence="3" type="ORF">GS4_08_01580</name>
</gene>
<dbReference type="AlphaFoldDB" id="M0QG63"/>
<comment type="caution">
    <text evidence="3">The sequence shown here is derived from an EMBL/GenBank/DDBJ whole genome shotgun (WGS) entry which is preliminary data.</text>
</comment>
<reference evidence="3 4" key="1">
    <citation type="submission" date="2013-01" db="EMBL/GenBank/DDBJ databases">
        <title>Whole genome shotgun sequence of Gordonia soli NBRC 108243.</title>
        <authorList>
            <person name="Isaki-Nakamura S."/>
            <person name="Hosoyama A."/>
            <person name="Tsuchikane K."/>
            <person name="Ando Y."/>
            <person name="Baba S."/>
            <person name="Ohji S."/>
            <person name="Hamada M."/>
            <person name="Tamura T."/>
            <person name="Yamazoe A."/>
            <person name="Yamazaki S."/>
            <person name="Fujita N."/>
        </authorList>
    </citation>
    <scope>NUCLEOTIDE SEQUENCE [LARGE SCALE GENOMIC DNA]</scope>
    <source>
        <strain evidence="3 4">NBRC 108243</strain>
    </source>
</reference>